<reference evidence="1 2" key="1">
    <citation type="submission" date="2009-01" db="EMBL/GenBank/DDBJ databases">
        <authorList>
            <person name="Fulton L."/>
            <person name="Clifton S."/>
            <person name="Fulton B."/>
            <person name="Xu J."/>
            <person name="Minx P."/>
            <person name="Pepin K.H."/>
            <person name="Johnson M."/>
            <person name="Bhonagiri V."/>
            <person name="Nash W.E."/>
            <person name="Mardis E.R."/>
            <person name="Wilson R.K."/>
        </authorList>
    </citation>
    <scope>NUCLEOTIDE SEQUENCE [LARGE SCALE GENOMIC DNA]</scope>
    <source>
        <strain evidence="1 2">DSM 5476</strain>
    </source>
</reference>
<sequence length="96" mass="10287">MRGATSFAHPFPELPVDISIHAPLVGSDLSAKAAHPGRIYFNPRSPCGERPLCPPIKKPLEGISIHAPLVGSDADNIFHHISSILFQSTLPLWGAT</sequence>
<dbReference type="Proteomes" id="UP000003340">
    <property type="component" value="Unassembled WGS sequence"/>
</dbReference>
<comment type="caution">
    <text evidence="1">The sequence shown here is derived from an EMBL/GenBank/DDBJ whole genome shotgun (WGS) entry which is preliminary data.</text>
</comment>
<gene>
    <name evidence="1" type="ORF">CLOSTMETH_01858</name>
</gene>
<dbReference type="EMBL" id="ACEC01000061">
    <property type="protein sequence ID" value="EEG30517.1"/>
    <property type="molecule type" value="Genomic_DNA"/>
</dbReference>
<organism evidence="1 2">
    <name type="scientific">[Clostridium] methylpentosum DSM 5476</name>
    <dbReference type="NCBI Taxonomy" id="537013"/>
    <lineage>
        <taxon>Bacteria</taxon>
        <taxon>Bacillati</taxon>
        <taxon>Bacillota</taxon>
        <taxon>Clostridia</taxon>
        <taxon>Eubacteriales</taxon>
        <taxon>Oscillospiraceae</taxon>
        <taxon>Oscillospiraceae incertae sedis</taxon>
    </lineage>
</organism>
<evidence type="ECO:0000313" key="2">
    <source>
        <dbReference type="Proteomes" id="UP000003340"/>
    </source>
</evidence>
<protein>
    <submittedName>
        <fullName evidence="1">Uncharacterized protein</fullName>
    </submittedName>
</protein>
<dbReference type="eggNOG" id="ENOG50314GD">
    <property type="taxonomic scope" value="Bacteria"/>
</dbReference>
<dbReference type="HOGENOM" id="CLU_2383319_0_0_9"/>
<evidence type="ECO:0000313" key="1">
    <source>
        <dbReference type="EMBL" id="EEG30517.1"/>
    </source>
</evidence>
<name>C0EDD1_9FIRM</name>
<dbReference type="STRING" id="537013.CLOSTMETH_01858"/>
<dbReference type="AlphaFoldDB" id="C0EDD1"/>
<proteinExistence type="predicted"/>
<accession>C0EDD1</accession>
<keyword evidence="2" id="KW-1185">Reference proteome</keyword>
<reference evidence="1 2" key="2">
    <citation type="submission" date="2009-02" db="EMBL/GenBank/DDBJ databases">
        <title>Draft genome sequence of Clostridium methylpentosum (DSM 5476).</title>
        <authorList>
            <person name="Sudarsanam P."/>
            <person name="Ley R."/>
            <person name="Guruge J."/>
            <person name="Turnbaugh P.J."/>
            <person name="Mahowald M."/>
            <person name="Liep D."/>
            <person name="Gordon J."/>
        </authorList>
    </citation>
    <scope>NUCLEOTIDE SEQUENCE [LARGE SCALE GENOMIC DNA]</scope>
    <source>
        <strain evidence="1 2">DSM 5476</strain>
    </source>
</reference>